<evidence type="ECO:0000256" key="3">
    <source>
        <dbReference type="ARBA" id="ARBA00022490"/>
    </source>
</evidence>
<comment type="subcellular location">
    <subcellularLocation>
        <location evidence="8 9">Cytoplasm</location>
    </subcellularLocation>
    <subcellularLocation>
        <location evidence="8 9">Cytoplasmic vesicle</location>
        <location evidence="8 9">COPI-coated vesicle membrane</location>
        <topology evidence="8 9">Peripheral membrane protein</topology>
        <orientation evidence="8 9">Cytoplasmic side</orientation>
    </subcellularLocation>
    <subcellularLocation>
        <location evidence="8 9">Golgi apparatus membrane</location>
        <topology evidence="8 9">Peripheral membrane protein</topology>
        <orientation evidence="8 9">Cytoplasmic side</orientation>
    </subcellularLocation>
</comment>
<evidence type="ECO:0000313" key="11">
    <source>
        <dbReference type="EMBL" id="PKU75432.1"/>
    </source>
</evidence>
<gene>
    <name evidence="11" type="ORF">MA16_Dca027338</name>
</gene>
<keyword evidence="2 8" id="KW-0813">Transport</keyword>
<sequence>MFDLQNVVISIPLPATREAPNVLQIDGEWRYNSRSSTLEWSILLIENTNRSGSMEFVLPPADPSAFFPINISFNAAKTFSDAKVRLV</sequence>
<evidence type="ECO:0000313" key="12">
    <source>
        <dbReference type="Proteomes" id="UP000233837"/>
    </source>
</evidence>
<keyword evidence="12" id="KW-1185">Reference proteome</keyword>
<accession>A0A2I0WIG6</accession>
<dbReference type="GO" id="GO:0006890">
    <property type="term" value="P:retrograde vesicle-mediated transport, Golgi to endoplasmic reticulum"/>
    <property type="evidence" value="ECO:0007669"/>
    <property type="project" value="UniProtKB-UniRule"/>
</dbReference>
<dbReference type="GO" id="GO:0051645">
    <property type="term" value="P:Golgi localization"/>
    <property type="evidence" value="ECO:0007669"/>
    <property type="project" value="TreeGrafter"/>
</dbReference>
<evidence type="ECO:0000256" key="8">
    <source>
        <dbReference type="RuleBase" id="RU364018"/>
    </source>
</evidence>
<dbReference type="SUPFAM" id="SSF49447">
    <property type="entry name" value="Second domain of Mu2 adaptin subunit (ap50) of ap2 adaptor"/>
    <property type="match status" value="1"/>
</dbReference>
<dbReference type="GO" id="GO:0015031">
    <property type="term" value="P:protein transport"/>
    <property type="evidence" value="ECO:0007669"/>
    <property type="project" value="UniProtKB-KW"/>
</dbReference>
<dbReference type="Pfam" id="PF00928">
    <property type="entry name" value="Adap_comp_sub"/>
    <property type="match status" value="1"/>
</dbReference>
<comment type="function">
    <text evidence="8">The coatomer is a cytosolic protein complex that binds to dilysine motifs and reversibly associates with Golgi non-clathrin-coated vesicles, which further mediate biosynthetic protein transport from the ER, via the Golgi up to the trans Golgi network. Coatomer complex is required for budding from Golgi membranes, and is essential for the retrograde Golgi-to-ER transport of dilysine-tagged proteins.</text>
</comment>
<keyword evidence="4 8" id="KW-0931">ER-Golgi transport</keyword>
<evidence type="ECO:0000256" key="2">
    <source>
        <dbReference type="ARBA" id="ARBA00022448"/>
    </source>
</evidence>
<comment type="similarity">
    <text evidence="1 8">Belongs to the adaptor complexes medium subunit family. Delta-COP subfamily.</text>
</comment>
<reference evidence="11 12" key="1">
    <citation type="journal article" date="2016" name="Sci. Rep.">
        <title>The Dendrobium catenatum Lindl. genome sequence provides insights into polysaccharide synthase, floral development and adaptive evolution.</title>
        <authorList>
            <person name="Zhang G.Q."/>
            <person name="Xu Q."/>
            <person name="Bian C."/>
            <person name="Tsai W.C."/>
            <person name="Yeh C.M."/>
            <person name="Liu K.W."/>
            <person name="Yoshida K."/>
            <person name="Zhang L.S."/>
            <person name="Chang S.B."/>
            <person name="Chen F."/>
            <person name="Shi Y."/>
            <person name="Su Y.Y."/>
            <person name="Zhang Y.Q."/>
            <person name="Chen L.J."/>
            <person name="Yin Y."/>
            <person name="Lin M."/>
            <person name="Huang H."/>
            <person name="Deng H."/>
            <person name="Wang Z.W."/>
            <person name="Zhu S.L."/>
            <person name="Zhao X."/>
            <person name="Deng C."/>
            <person name="Niu S.C."/>
            <person name="Huang J."/>
            <person name="Wang M."/>
            <person name="Liu G.H."/>
            <person name="Yang H.J."/>
            <person name="Xiao X.J."/>
            <person name="Hsiao Y.Y."/>
            <person name="Wu W.L."/>
            <person name="Chen Y.Y."/>
            <person name="Mitsuda N."/>
            <person name="Ohme-Takagi M."/>
            <person name="Luo Y.B."/>
            <person name="Van de Peer Y."/>
            <person name="Liu Z.J."/>
        </authorList>
    </citation>
    <scope>NUCLEOTIDE SEQUENCE [LARGE SCALE GENOMIC DNA]</scope>
    <source>
        <tissue evidence="11">The whole plant</tissue>
    </source>
</reference>
<dbReference type="Proteomes" id="UP000233837">
    <property type="component" value="Unassembled WGS sequence"/>
</dbReference>
<evidence type="ECO:0000259" key="10">
    <source>
        <dbReference type="PROSITE" id="PS51072"/>
    </source>
</evidence>
<evidence type="ECO:0000256" key="1">
    <source>
        <dbReference type="ARBA" id="ARBA00010516"/>
    </source>
</evidence>
<dbReference type="GO" id="GO:0006888">
    <property type="term" value="P:endoplasmic reticulum to Golgi vesicle-mediated transport"/>
    <property type="evidence" value="ECO:0007669"/>
    <property type="project" value="TreeGrafter"/>
</dbReference>
<reference evidence="11 12" key="2">
    <citation type="journal article" date="2017" name="Nature">
        <title>The Apostasia genome and the evolution of orchids.</title>
        <authorList>
            <person name="Zhang G.Q."/>
            <person name="Liu K.W."/>
            <person name="Li Z."/>
            <person name="Lohaus R."/>
            <person name="Hsiao Y.Y."/>
            <person name="Niu S.C."/>
            <person name="Wang J.Y."/>
            <person name="Lin Y.C."/>
            <person name="Xu Q."/>
            <person name="Chen L.J."/>
            <person name="Yoshida K."/>
            <person name="Fujiwara S."/>
            <person name="Wang Z.W."/>
            <person name="Zhang Y.Q."/>
            <person name="Mitsuda N."/>
            <person name="Wang M."/>
            <person name="Liu G.H."/>
            <person name="Pecoraro L."/>
            <person name="Huang H.X."/>
            <person name="Xiao X.J."/>
            <person name="Lin M."/>
            <person name="Wu X.Y."/>
            <person name="Wu W.L."/>
            <person name="Chen Y.Y."/>
            <person name="Chang S.B."/>
            <person name="Sakamoto S."/>
            <person name="Ohme-Takagi M."/>
            <person name="Yagi M."/>
            <person name="Zeng S.J."/>
            <person name="Shen C.Y."/>
            <person name="Yeh C.M."/>
            <person name="Luo Y.B."/>
            <person name="Tsai W.C."/>
            <person name="Van de Peer Y."/>
            <person name="Liu Z.J."/>
        </authorList>
    </citation>
    <scope>NUCLEOTIDE SEQUENCE [LARGE SCALE GENOMIC DNA]</scope>
    <source>
        <tissue evidence="11">The whole plant</tissue>
    </source>
</reference>
<keyword evidence="8" id="KW-0472">Membrane</keyword>
<dbReference type="PANTHER" id="PTHR10121:SF0">
    <property type="entry name" value="COATOMER SUBUNIT DELTA"/>
    <property type="match status" value="1"/>
</dbReference>
<name>A0A2I0WIG6_9ASPA</name>
<dbReference type="EMBL" id="KZ502600">
    <property type="protein sequence ID" value="PKU75432.1"/>
    <property type="molecule type" value="Genomic_DNA"/>
</dbReference>
<dbReference type="PANTHER" id="PTHR10121">
    <property type="entry name" value="COATOMER SUBUNIT DELTA"/>
    <property type="match status" value="1"/>
</dbReference>
<feature type="domain" description="MHD" evidence="10">
    <location>
        <begin position="1"/>
        <end position="87"/>
    </location>
</feature>
<dbReference type="GO" id="GO:0000139">
    <property type="term" value="C:Golgi membrane"/>
    <property type="evidence" value="ECO:0007669"/>
    <property type="project" value="UniProtKB-SubCell"/>
</dbReference>
<dbReference type="AlphaFoldDB" id="A0A2I0WIG6"/>
<keyword evidence="6 8" id="KW-0333">Golgi apparatus</keyword>
<protein>
    <recommendedName>
        <fullName evidence="8">Coatomer subunit delta</fullName>
    </recommendedName>
</protein>
<dbReference type="STRING" id="906689.A0A2I0WIG6"/>
<dbReference type="InterPro" id="IPR036168">
    <property type="entry name" value="AP2_Mu_C_sf"/>
</dbReference>
<dbReference type="InterPro" id="IPR027059">
    <property type="entry name" value="Coatomer_dsu"/>
</dbReference>
<proteinExistence type="inferred from homology"/>
<dbReference type="PROSITE" id="PS51072">
    <property type="entry name" value="MHD"/>
    <property type="match status" value="1"/>
</dbReference>
<organism evidence="11 12">
    <name type="scientific">Dendrobium catenatum</name>
    <dbReference type="NCBI Taxonomy" id="906689"/>
    <lineage>
        <taxon>Eukaryota</taxon>
        <taxon>Viridiplantae</taxon>
        <taxon>Streptophyta</taxon>
        <taxon>Embryophyta</taxon>
        <taxon>Tracheophyta</taxon>
        <taxon>Spermatophyta</taxon>
        <taxon>Magnoliopsida</taxon>
        <taxon>Liliopsida</taxon>
        <taxon>Asparagales</taxon>
        <taxon>Orchidaceae</taxon>
        <taxon>Epidendroideae</taxon>
        <taxon>Malaxideae</taxon>
        <taxon>Dendrobiinae</taxon>
        <taxon>Dendrobium</taxon>
    </lineage>
</organism>
<evidence type="ECO:0000256" key="4">
    <source>
        <dbReference type="ARBA" id="ARBA00022892"/>
    </source>
</evidence>
<dbReference type="GO" id="GO:0030126">
    <property type="term" value="C:COPI vesicle coat"/>
    <property type="evidence" value="ECO:0007669"/>
    <property type="project" value="UniProtKB-UniRule"/>
</dbReference>
<dbReference type="InterPro" id="IPR028565">
    <property type="entry name" value="MHD"/>
</dbReference>
<keyword evidence="5 8" id="KW-0653">Protein transport</keyword>
<evidence type="ECO:0000256" key="6">
    <source>
        <dbReference type="ARBA" id="ARBA00023034"/>
    </source>
</evidence>
<evidence type="ECO:0000256" key="7">
    <source>
        <dbReference type="ARBA" id="ARBA00023329"/>
    </source>
</evidence>
<evidence type="ECO:0000256" key="9">
    <source>
        <dbReference type="RuleBase" id="RU366052"/>
    </source>
</evidence>
<dbReference type="Gene3D" id="2.60.40.1170">
    <property type="entry name" value="Mu homology domain, subdomain B"/>
    <property type="match status" value="1"/>
</dbReference>
<keyword evidence="3 8" id="KW-0963">Cytoplasm</keyword>
<comment type="subunit">
    <text evidence="8">Oligomeric complex that consists of at least the alpha, beta, beta', gamma, delta, epsilon and zeta subunits.</text>
</comment>
<evidence type="ECO:0000256" key="5">
    <source>
        <dbReference type="ARBA" id="ARBA00022927"/>
    </source>
</evidence>
<keyword evidence="7 8" id="KW-0968">Cytoplasmic vesicle</keyword>